<dbReference type="FunFam" id="3.30.420.10:FF:000031">
    <property type="entry name" value="RNA exonuclease 1"/>
    <property type="match status" value="1"/>
</dbReference>
<feature type="domain" description="Exonuclease" evidence="8">
    <location>
        <begin position="333"/>
        <end position="491"/>
    </location>
</feature>
<accession>K8EFH5</accession>
<dbReference type="eggNOG" id="KOG2248">
    <property type="taxonomic scope" value="Eukaryota"/>
</dbReference>
<dbReference type="Proteomes" id="UP000198341">
    <property type="component" value="Chromosome 5"/>
</dbReference>
<keyword evidence="3" id="KW-0540">Nuclease</keyword>
<sequence>MEEGKAKKKRERTTGGEEEEEEEGEIFQRDDAMKKRKKKTRKSDDDFDDDDANAAAYSDIYGPNASATFHFLEEHRHRVHLQKLSDILASVACQSSGINCDYGRFTNKPLVKKIAVVLAPGLEHKMYVDTFGALHCKNMKRIFRNRIEGGKGGSQCVATKSMNPTAKGATHARSILYNGGWASGAETKKKREAKYKNDEAAQAYRLAKEQAKAAVKEEGEGEAEAGDDDNNGALKKTAKNGGKNNKTSTTTTNNERVTTETKLLQFLRDAPRKLSVKSATLTAEDMADMRYPLPTLIKKKEKAEVKEVLKLPEGGFVCTQPAGMGVANAEYPEIVAMDCEMVTIETGLALARCSVVDDCGTVIYDKLVLPPTPIVNYNTEFSGITKEQMRNVTTTLEDVQKELLELIPSECVIAGHSLENDLMMLKMCHPNVVDTVQMYPHKRGAPFRNALRFLTERYLRRKIQHEGTHDSVTDARATLELVYLKLIRGETFGNDISENFEDSESLFDHIAKENKTRGGGLENECEVLVFETITNSNNETIGVSGATETYKCVSDDDVTMKMQMSMREAPEDMSLLCFGYLRELEDVLEKHALKEKKKKNKKAKGGDDDDDDSTARKEHFIERIEATQNLDSRVARIWDELPANSLLLVATAVGDSATLRYKQEEKWSRNRKFSETEEVERKKQGLQNWTDEEQEALNKRWDATQFGVALCAIKPVLEEGEEKRPLVPAAAWTNSQKERV</sequence>
<dbReference type="KEGG" id="bpg:Bathy05g01940"/>
<keyword evidence="4" id="KW-0378">Hydrolase</keyword>
<organism evidence="9 10">
    <name type="scientific">Bathycoccus prasinos</name>
    <dbReference type="NCBI Taxonomy" id="41875"/>
    <lineage>
        <taxon>Eukaryota</taxon>
        <taxon>Viridiplantae</taxon>
        <taxon>Chlorophyta</taxon>
        <taxon>Mamiellophyceae</taxon>
        <taxon>Mamiellales</taxon>
        <taxon>Bathycoccaceae</taxon>
        <taxon>Bathycoccus</taxon>
    </lineage>
</organism>
<dbReference type="PANTHER" id="PTHR12801">
    <property type="entry name" value="RNA EXONUCLEASE REXO1 / RECO3 FAMILY MEMBER-RELATED"/>
    <property type="match status" value="1"/>
</dbReference>
<feature type="region of interest" description="Disordered" evidence="7">
    <location>
        <begin position="721"/>
        <end position="740"/>
    </location>
</feature>
<dbReference type="Gene3D" id="3.30.420.10">
    <property type="entry name" value="Ribonuclease H-like superfamily/Ribonuclease H"/>
    <property type="match status" value="1"/>
</dbReference>
<comment type="subcellular location">
    <subcellularLocation>
        <location evidence="1">Nucleus</location>
    </subcellularLocation>
</comment>
<feature type="region of interest" description="Disordered" evidence="7">
    <location>
        <begin position="215"/>
        <end position="257"/>
    </location>
</feature>
<dbReference type="OrthoDB" id="206335at2759"/>
<feature type="region of interest" description="Disordered" evidence="7">
    <location>
        <begin position="595"/>
        <end position="614"/>
    </location>
</feature>
<evidence type="ECO:0000313" key="9">
    <source>
        <dbReference type="EMBL" id="CCO16744.1"/>
    </source>
</evidence>
<dbReference type="SUPFAM" id="SSF53098">
    <property type="entry name" value="Ribonuclease H-like"/>
    <property type="match status" value="1"/>
</dbReference>
<feature type="compositionally biased region" description="Low complexity" evidence="7">
    <location>
        <begin position="231"/>
        <end position="257"/>
    </location>
</feature>
<dbReference type="STRING" id="41875.K8EFH5"/>
<gene>
    <name evidence="9" type="ORF">Bathy05g01940</name>
</gene>
<dbReference type="Pfam" id="PF00929">
    <property type="entry name" value="RNase_T"/>
    <property type="match status" value="1"/>
</dbReference>
<dbReference type="InterPro" id="IPR013520">
    <property type="entry name" value="Ribonucl_H"/>
</dbReference>
<evidence type="ECO:0000256" key="3">
    <source>
        <dbReference type="ARBA" id="ARBA00022722"/>
    </source>
</evidence>
<dbReference type="GO" id="GO:0003676">
    <property type="term" value="F:nucleic acid binding"/>
    <property type="evidence" value="ECO:0007669"/>
    <property type="project" value="InterPro"/>
</dbReference>
<comment type="similarity">
    <text evidence="2">Belongs to the REXO1/REXO3 family.</text>
</comment>
<dbReference type="InterPro" id="IPR047021">
    <property type="entry name" value="REXO1/3/4-like"/>
</dbReference>
<dbReference type="PANTHER" id="PTHR12801:SF115">
    <property type="entry name" value="FI18136P1-RELATED"/>
    <property type="match status" value="1"/>
</dbReference>
<protein>
    <recommendedName>
        <fullName evidence="8">Exonuclease domain-containing protein</fullName>
    </recommendedName>
</protein>
<proteinExistence type="inferred from homology"/>
<keyword evidence="6" id="KW-0539">Nucleus</keyword>
<dbReference type="GO" id="GO:0004527">
    <property type="term" value="F:exonuclease activity"/>
    <property type="evidence" value="ECO:0007669"/>
    <property type="project" value="UniProtKB-KW"/>
</dbReference>
<evidence type="ECO:0000259" key="8">
    <source>
        <dbReference type="SMART" id="SM00479"/>
    </source>
</evidence>
<evidence type="ECO:0000256" key="1">
    <source>
        <dbReference type="ARBA" id="ARBA00004123"/>
    </source>
</evidence>
<evidence type="ECO:0000256" key="4">
    <source>
        <dbReference type="ARBA" id="ARBA00022801"/>
    </source>
</evidence>
<feature type="compositionally biased region" description="Acidic residues" evidence="7">
    <location>
        <begin position="219"/>
        <end position="230"/>
    </location>
</feature>
<feature type="compositionally biased region" description="Basic residues" evidence="7">
    <location>
        <begin position="1"/>
        <end position="11"/>
    </location>
</feature>
<dbReference type="InterPro" id="IPR012337">
    <property type="entry name" value="RNaseH-like_sf"/>
</dbReference>
<evidence type="ECO:0000313" key="10">
    <source>
        <dbReference type="Proteomes" id="UP000198341"/>
    </source>
</evidence>
<feature type="region of interest" description="Disordered" evidence="7">
    <location>
        <begin position="1"/>
        <end position="48"/>
    </location>
</feature>
<dbReference type="EMBL" id="FO082274">
    <property type="protein sequence ID" value="CCO16744.1"/>
    <property type="molecule type" value="Genomic_DNA"/>
</dbReference>
<dbReference type="InterPro" id="IPR034922">
    <property type="entry name" value="REX1-like_exo"/>
</dbReference>
<dbReference type="CDD" id="cd06145">
    <property type="entry name" value="REX1_like"/>
    <property type="match status" value="1"/>
</dbReference>
<reference evidence="9 10" key="1">
    <citation type="submission" date="2011-10" db="EMBL/GenBank/DDBJ databases">
        <authorList>
            <person name="Genoscope - CEA"/>
        </authorList>
    </citation>
    <scope>NUCLEOTIDE SEQUENCE [LARGE SCALE GENOMIC DNA]</scope>
    <source>
        <strain evidence="9 10">RCC 1105</strain>
    </source>
</reference>
<evidence type="ECO:0000256" key="5">
    <source>
        <dbReference type="ARBA" id="ARBA00022839"/>
    </source>
</evidence>
<evidence type="ECO:0000256" key="6">
    <source>
        <dbReference type="ARBA" id="ARBA00023242"/>
    </source>
</evidence>
<evidence type="ECO:0000256" key="2">
    <source>
        <dbReference type="ARBA" id="ARBA00006357"/>
    </source>
</evidence>
<dbReference type="InterPro" id="IPR036397">
    <property type="entry name" value="RNaseH_sf"/>
</dbReference>
<dbReference type="SMART" id="SM00479">
    <property type="entry name" value="EXOIII"/>
    <property type="match status" value="1"/>
</dbReference>
<keyword evidence="5" id="KW-0269">Exonuclease</keyword>
<dbReference type="AlphaFoldDB" id="K8EFH5"/>
<dbReference type="GO" id="GO:0010629">
    <property type="term" value="P:negative regulation of gene expression"/>
    <property type="evidence" value="ECO:0007669"/>
    <property type="project" value="UniProtKB-ARBA"/>
</dbReference>
<evidence type="ECO:0000256" key="7">
    <source>
        <dbReference type="SAM" id="MobiDB-lite"/>
    </source>
</evidence>
<name>K8EFH5_9CHLO</name>
<keyword evidence="10" id="KW-1185">Reference proteome</keyword>
<dbReference type="RefSeq" id="XP_007513186.1">
    <property type="nucleotide sequence ID" value="XM_007513124.1"/>
</dbReference>
<feature type="compositionally biased region" description="Acidic residues" evidence="7">
    <location>
        <begin position="16"/>
        <end position="25"/>
    </location>
</feature>
<dbReference type="GeneID" id="19015697"/>
<dbReference type="GO" id="GO:0005634">
    <property type="term" value="C:nucleus"/>
    <property type="evidence" value="ECO:0007669"/>
    <property type="project" value="UniProtKB-SubCell"/>
</dbReference>